<reference evidence="2" key="1">
    <citation type="submission" date="2020-05" db="EMBL/GenBank/DDBJ databases">
        <authorList>
            <person name="Chiriac C."/>
            <person name="Salcher M."/>
            <person name="Ghai R."/>
            <person name="Kavagutti S V."/>
        </authorList>
    </citation>
    <scope>NUCLEOTIDE SEQUENCE</scope>
</reference>
<organism evidence="2">
    <name type="scientific">freshwater metagenome</name>
    <dbReference type="NCBI Taxonomy" id="449393"/>
    <lineage>
        <taxon>unclassified sequences</taxon>
        <taxon>metagenomes</taxon>
        <taxon>ecological metagenomes</taxon>
    </lineage>
</organism>
<dbReference type="EMBL" id="CAFBLU010000064">
    <property type="protein sequence ID" value="CAB4883401.1"/>
    <property type="molecule type" value="Genomic_DNA"/>
</dbReference>
<accession>A0A6J7EMI6</accession>
<feature type="region of interest" description="Disordered" evidence="1">
    <location>
        <begin position="82"/>
        <end position="109"/>
    </location>
</feature>
<sequence length="206" mass="22520">MTETRKIRTATETITCQFCHRGLLRGERSDVFHAHGESRLVCELCQPNALRSGWRRDLPAGGPQELPTTPERGGLLDRLRGRTSHPVVTPDPIGPREPRGVRAEPTGPSGRIRTAVEAFNASEHAKTIHSVGHSLGDATVSAVDLESAGVELVAAWDLCWYRWRVEMDHGGVSVFEAGRGYELAELAEEQRSGNLLLDADGNLRAP</sequence>
<dbReference type="AlphaFoldDB" id="A0A6J7EMI6"/>
<gene>
    <name evidence="2" type="ORF">UFOPK3444_01666</name>
</gene>
<evidence type="ECO:0000313" key="2">
    <source>
        <dbReference type="EMBL" id="CAB4883401.1"/>
    </source>
</evidence>
<name>A0A6J7EMI6_9ZZZZ</name>
<proteinExistence type="predicted"/>
<evidence type="ECO:0000256" key="1">
    <source>
        <dbReference type="SAM" id="MobiDB-lite"/>
    </source>
</evidence>
<protein>
    <submittedName>
        <fullName evidence="2">Unannotated protein</fullName>
    </submittedName>
</protein>